<dbReference type="OrthoDB" id="11472at2157"/>
<dbReference type="InterPro" id="IPR013087">
    <property type="entry name" value="Znf_C2H2_type"/>
</dbReference>
<reference evidence="3 4" key="1">
    <citation type="journal article" date="2014" name="Front. Microbiol.">
        <title>Population and genomic analysis of the genus Halorubrum.</title>
        <authorList>
            <person name="Fullmer M.S."/>
            <person name="Soucy S.M."/>
            <person name="Swithers K.S."/>
            <person name="Makkay A.M."/>
            <person name="Wheeler R."/>
            <person name="Ventosa A."/>
            <person name="Gogarten J.P."/>
            <person name="Papke R.T."/>
        </authorList>
    </citation>
    <scope>NUCLEOTIDE SEQUENCE [LARGE SCALE GENOMIC DNA]</scope>
    <source>
        <strain evidence="3 4">G37</strain>
    </source>
</reference>
<dbReference type="AlphaFoldDB" id="A0A256JGZ0"/>
<dbReference type="PROSITE" id="PS00028">
    <property type="entry name" value="ZINC_FINGER_C2H2_1"/>
    <property type="match status" value="1"/>
</dbReference>
<evidence type="ECO:0000256" key="1">
    <source>
        <dbReference type="SAM" id="MobiDB-lite"/>
    </source>
</evidence>
<dbReference type="Proteomes" id="UP000216758">
    <property type="component" value="Unassembled WGS sequence"/>
</dbReference>
<protein>
    <recommendedName>
        <fullName evidence="2">C2H2-type domain-containing protein</fullName>
    </recommendedName>
</protein>
<name>A0A256JGZ0_HALEZ</name>
<evidence type="ECO:0000259" key="2">
    <source>
        <dbReference type="PROSITE" id="PS00028"/>
    </source>
</evidence>
<evidence type="ECO:0000313" key="3">
    <source>
        <dbReference type="EMBL" id="OYR68145.1"/>
    </source>
</evidence>
<evidence type="ECO:0000313" key="4">
    <source>
        <dbReference type="Proteomes" id="UP000216758"/>
    </source>
</evidence>
<feature type="compositionally biased region" description="Basic and acidic residues" evidence="1">
    <location>
        <begin position="222"/>
        <end position="234"/>
    </location>
</feature>
<dbReference type="InterPro" id="IPR036236">
    <property type="entry name" value="Znf_C2H2_sf"/>
</dbReference>
<comment type="caution">
    <text evidence="3">The sequence shown here is derived from an EMBL/GenBank/DDBJ whole genome shotgun (WGS) entry which is preliminary data.</text>
</comment>
<organism evidence="3 4">
    <name type="scientific">Halorubrum ezzemoulense</name>
    <name type="common">Halorubrum chaoviator</name>
    <dbReference type="NCBI Taxonomy" id="337243"/>
    <lineage>
        <taxon>Archaea</taxon>
        <taxon>Methanobacteriati</taxon>
        <taxon>Methanobacteriota</taxon>
        <taxon>Stenosarchaea group</taxon>
        <taxon>Halobacteria</taxon>
        <taxon>Halobacteriales</taxon>
        <taxon>Haloferacaceae</taxon>
        <taxon>Halorubrum</taxon>
    </lineage>
</organism>
<proteinExistence type="predicted"/>
<sequence length="234" mass="26264">MPSDESIPCEWDGCEREFLSRTSMKIHHSRAHGERLVETATCDHCGDEFEPASGATGTYCSTACAGAARSERVTLTCEECGDEFELSPSDAEGRKYCSKECYGVAKDTTEVRTCPCGTTFRTQQTSDKQTCSHSCEGELKTSKPRPDNVEALLWLLYEYEEHTIKETHKRANHHLDDDDRLTRDGVSDRLIEMGVHSNLIQIKAQQAAEREDVSADVPDGDETWRQYQEGRADD</sequence>
<dbReference type="EMBL" id="NHPB01000099">
    <property type="protein sequence ID" value="OYR68145.1"/>
    <property type="molecule type" value="Genomic_DNA"/>
</dbReference>
<feature type="region of interest" description="Disordered" evidence="1">
    <location>
        <begin position="205"/>
        <end position="234"/>
    </location>
</feature>
<accession>A0A256JGZ0</accession>
<feature type="domain" description="C2H2-type" evidence="2">
    <location>
        <begin position="9"/>
        <end position="32"/>
    </location>
</feature>
<gene>
    <name evidence="3" type="ORF">DJ78_14500</name>
</gene>
<dbReference type="SUPFAM" id="SSF57667">
    <property type="entry name" value="beta-beta-alpha zinc fingers"/>
    <property type="match status" value="1"/>
</dbReference>
<dbReference type="RefSeq" id="WP_094583448.1">
    <property type="nucleotide sequence ID" value="NZ_NHPB01000099.1"/>
</dbReference>